<evidence type="ECO:0000313" key="1">
    <source>
        <dbReference type="EMBL" id="RUP49466.1"/>
    </source>
</evidence>
<dbReference type="CDD" id="cd18186">
    <property type="entry name" value="BTB_POZ_ZBTB_KLHL-like"/>
    <property type="match status" value="1"/>
</dbReference>
<dbReference type="Pfam" id="PF00651">
    <property type="entry name" value="BTB"/>
    <property type="match status" value="1"/>
</dbReference>
<name>A0A433DF66_9FUNG</name>
<reference evidence="1 2" key="1">
    <citation type="journal article" date="2018" name="New Phytol.">
        <title>Phylogenomics of Endogonaceae and evolution of mycorrhizas within Mucoromycota.</title>
        <authorList>
            <person name="Chang Y."/>
            <person name="Desiro A."/>
            <person name="Na H."/>
            <person name="Sandor L."/>
            <person name="Lipzen A."/>
            <person name="Clum A."/>
            <person name="Barry K."/>
            <person name="Grigoriev I.V."/>
            <person name="Martin F.M."/>
            <person name="Stajich J.E."/>
            <person name="Smith M.E."/>
            <person name="Bonito G."/>
            <person name="Spatafora J.W."/>
        </authorList>
    </citation>
    <scope>NUCLEOTIDE SEQUENCE [LARGE SCALE GENOMIC DNA]</scope>
    <source>
        <strain evidence="1 2">GMNB39</strain>
    </source>
</reference>
<accession>A0A433DF66</accession>
<evidence type="ECO:0000313" key="2">
    <source>
        <dbReference type="Proteomes" id="UP000268093"/>
    </source>
</evidence>
<protein>
    <submittedName>
        <fullName evidence="1">Uncharacterized protein</fullName>
    </submittedName>
</protein>
<keyword evidence="2" id="KW-1185">Reference proteome</keyword>
<dbReference type="InterPro" id="IPR011333">
    <property type="entry name" value="SKP1/BTB/POZ_sf"/>
</dbReference>
<proteinExistence type="predicted"/>
<organism evidence="1 2">
    <name type="scientific">Jimgerdemannia flammicorona</name>
    <dbReference type="NCBI Taxonomy" id="994334"/>
    <lineage>
        <taxon>Eukaryota</taxon>
        <taxon>Fungi</taxon>
        <taxon>Fungi incertae sedis</taxon>
        <taxon>Mucoromycota</taxon>
        <taxon>Mucoromycotina</taxon>
        <taxon>Endogonomycetes</taxon>
        <taxon>Endogonales</taxon>
        <taxon>Endogonaceae</taxon>
        <taxon>Jimgerdemannia</taxon>
    </lineage>
</organism>
<dbReference type="EMBL" id="RBNI01002274">
    <property type="protein sequence ID" value="RUP49466.1"/>
    <property type="molecule type" value="Genomic_DNA"/>
</dbReference>
<sequence>MLSFSTLSSLAMPTSGSATPTSSLQRRNSLKSELLFLDSPQPTSELGTRIKAELSKKRSLQNLRRGNSVKSDNTFLRTTPSPSLQRGSSLKADMKAMLDDDKYFDVVFVCADGAEVRGSRAILSARSDTLDHLLLRSTGKRDSAPAKIHLPEITSRSFRVVLRCPAHPSAPSDPAP</sequence>
<dbReference type="InterPro" id="IPR000210">
    <property type="entry name" value="BTB/POZ_dom"/>
</dbReference>
<dbReference type="Proteomes" id="UP000268093">
    <property type="component" value="Unassembled WGS sequence"/>
</dbReference>
<dbReference type="OrthoDB" id="25503at2759"/>
<dbReference type="Gene3D" id="3.30.710.10">
    <property type="entry name" value="Potassium Channel Kv1.1, Chain A"/>
    <property type="match status" value="1"/>
</dbReference>
<gene>
    <name evidence="1" type="ORF">BC936DRAFT_142448</name>
</gene>
<dbReference type="SUPFAM" id="SSF54695">
    <property type="entry name" value="POZ domain"/>
    <property type="match status" value="1"/>
</dbReference>
<dbReference type="PROSITE" id="PS50097">
    <property type="entry name" value="BTB"/>
    <property type="match status" value="1"/>
</dbReference>
<comment type="caution">
    <text evidence="1">The sequence shown here is derived from an EMBL/GenBank/DDBJ whole genome shotgun (WGS) entry which is preliminary data.</text>
</comment>
<dbReference type="AlphaFoldDB" id="A0A433DF66"/>